<feature type="chain" id="PRO_5007593576" description="Gamma-glutamylcyclotransferase AIG2-like domain-containing protein" evidence="1">
    <location>
        <begin position="19"/>
        <end position="186"/>
    </location>
</feature>
<protein>
    <recommendedName>
        <fullName evidence="2">Gamma-glutamylcyclotransferase AIG2-like domain-containing protein</fullName>
    </recommendedName>
</protein>
<dbReference type="InterPro" id="IPR009288">
    <property type="entry name" value="AIG2-like_dom"/>
</dbReference>
<comment type="caution">
    <text evidence="3">The sequence shown here is derived from an EMBL/GenBank/DDBJ whole genome shotgun (WGS) entry which is preliminary data.</text>
</comment>
<dbReference type="Pfam" id="PF06094">
    <property type="entry name" value="GGACT"/>
    <property type="match status" value="1"/>
</dbReference>
<feature type="domain" description="Gamma-glutamylcyclotransferase AIG2-like" evidence="2">
    <location>
        <begin position="27"/>
        <end position="169"/>
    </location>
</feature>
<dbReference type="OrthoDB" id="113620at2759"/>
<dbReference type="Gene3D" id="3.10.490.10">
    <property type="entry name" value="Gamma-glutamyl cyclotransferase-like"/>
    <property type="match status" value="1"/>
</dbReference>
<dbReference type="OMA" id="PNDRIYG"/>
<sequence length="186" mass="21446">MILLLLLLVITMIENSGSIETLECKSIFVYGTLRPDDNSGAPWTIEFKQDMVFKKCLFPNGILFYDSYPSVTIITKDNEQDLNKIYKDNQCRGIIGYCATFNKNEGFGEKLSSADAIEEYPSLYNRSLVTVYPIDEENNVIQGEDSIQCHIYHRQNCNRDIVLSDGDWLNRLKYGINVDYQCNYFN</sequence>
<gene>
    <name evidence="3" type="ORF">DLAC_02917</name>
</gene>
<dbReference type="InParanoid" id="A0A152A3R8"/>
<evidence type="ECO:0000259" key="2">
    <source>
        <dbReference type="Pfam" id="PF06094"/>
    </source>
</evidence>
<proteinExistence type="predicted"/>
<dbReference type="Proteomes" id="UP000076078">
    <property type="component" value="Unassembled WGS sequence"/>
</dbReference>
<keyword evidence="4" id="KW-1185">Reference proteome</keyword>
<dbReference type="AlphaFoldDB" id="A0A152A3R8"/>
<evidence type="ECO:0000313" key="4">
    <source>
        <dbReference type="Proteomes" id="UP000076078"/>
    </source>
</evidence>
<evidence type="ECO:0000313" key="3">
    <source>
        <dbReference type="EMBL" id="KYR00860.1"/>
    </source>
</evidence>
<name>A0A152A3R8_TIELA</name>
<organism evidence="3 4">
    <name type="scientific">Tieghemostelium lacteum</name>
    <name type="common">Slime mold</name>
    <name type="synonym">Dictyostelium lacteum</name>
    <dbReference type="NCBI Taxonomy" id="361077"/>
    <lineage>
        <taxon>Eukaryota</taxon>
        <taxon>Amoebozoa</taxon>
        <taxon>Evosea</taxon>
        <taxon>Eumycetozoa</taxon>
        <taxon>Dictyostelia</taxon>
        <taxon>Dictyosteliales</taxon>
        <taxon>Raperosteliaceae</taxon>
        <taxon>Tieghemostelium</taxon>
    </lineage>
</organism>
<feature type="signal peptide" evidence="1">
    <location>
        <begin position="1"/>
        <end position="18"/>
    </location>
</feature>
<accession>A0A152A3R8</accession>
<keyword evidence="1" id="KW-0732">Signal</keyword>
<dbReference type="InterPro" id="IPR036568">
    <property type="entry name" value="GGCT-like_sf"/>
</dbReference>
<evidence type="ECO:0000256" key="1">
    <source>
        <dbReference type="SAM" id="SignalP"/>
    </source>
</evidence>
<dbReference type="FunCoup" id="A0A152A3R8">
    <property type="interactions" value="2"/>
</dbReference>
<dbReference type="SUPFAM" id="SSF110857">
    <property type="entry name" value="Gamma-glutamyl cyclotransferase-like"/>
    <property type="match status" value="1"/>
</dbReference>
<dbReference type="EMBL" id="LODT01000013">
    <property type="protein sequence ID" value="KYR00860.1"/>
    <property type="molecule type" value="Genomic_DNA"/>
</dbReference>
<reference evidence="3 4" key="1">
    <citation type="submission" date="2015-12" db="EMBL/GenBank/DDBJ databases">
        <title>Dictyostelia acquired genes for synthesis and detection of signals that induce cell-type specialization by lateral gene transfer from prokaryotes.</title>
        <authorList>
            <person name="Gloeckner G."/>
            <person name="Schaap P."/>
        </authorList>
    </citation>
    <scope>NUCLEOTIDE SEQUENCE [LARGE SCALE GENOMIC DNA]</scope>
    <source>
        <strain evidence="3 4">TK</strain>
    </source>
</reference>